<dbReference type="AlphaFoldDB" id="A0A6I6A533"/>
<reference evidence="2 3" key="1">
    <citation type="submission" date="2019-09" db="EMBL/GenBank/DDBJ databases">
        <title>Gimesia benthica sp. nov., a novel bacterium isolated from deep-sea water of the Northwest Indian Ocean.</title>
        <authorList>
            <person name="Dai X."/>
        </authorList>
    </citation>
    <scope>NUCLEOTIDE SEQUENCE [LARGE SCALE GENOMIC DNA]</scope>
    <source>
        <strain evidence="2 3">E7</strain>
    </source>
</reference>
<accession>A0A6I6A533</accession>
<dbReference type="Pfam" id="PF13481">
    <property type="entry name" value="AAA_25"/>
    <property type="match status" value="1"/>
</dbReference>
<dbReference type="KEGG" id="gim:F1728_00125"/>
<name>A0A6I6A533_9PLAN</name>
<organism evidence="2 3">
    <name type="scientific">Gimesia benthica</name>
    <dbReference type="NCBI Taxonomy" id="2608982"/>
    <lineage>
        <taxon>Bacteria</taxon>
        <taxon>Pseudomonadati</taxon>
        <taxon>Planctomycetota</taxon>
        <taxon>Planctomycetia</taxon>
        <taxon>Planctomycetales</taxon>
        <taxon>Planctomycetaceae</taxon>
        <taxon>Gimesia</taxon>
    </lineage>
</organism>
<dbReference type="Proteomes" id="UP000427281">
    <property type="component" value="Chromosome"/>
</dbReference>
<protein>
    <submittedName>
        <fullName evidence="2">AAA family ATPase</fullName>
    </submittedName>
</protein>
<dbReference type="SMART" id="SM00943">
    <property type="entry name" value="Prim-Pol"/>
    <property type="match status" value="1"/>
</dbReference>
<dbReference type="Pfam" id="PF08708">
    <property type="entry name" value="PriCT_1"/>
    <property type="match status" value="1"/>
</dbReference>
<dbReference type="RefSeq" id="WP_155362380.1">
    <property type="nucleotide sequence ID" value="NZ_CP043930.1"/>
</dbReference>
<dbReference type="InterPro" id="IPR015330">
    <property type="entry name" value="DNA_primase/pol_bifunc_N"/>
</dbReference>
<dbReference type="InterPro" id="IPR027417">
    <property type="entry name" value="P-loop_NTPase"/>
</dbReference>
<dbReference type="SUPFAM" id="SSF56747">
    <property type="entry name" value="Prim-pol domain"/>
    <property type="match status" value="1"/>
</dbReference>
<gene>
    <name evidence="2" type="ORF">F1728_00125</name>
</gene>
<dbReference type="Gene3D" id="3.40.50.300">
    <property type="entry name" value="P-loop containing nucleotide triphosphate hydrolases"/>
    <property type="match status" value="1"/>
</dbReference>
<proteinExistence type="predicted"/>
<dbReference type="EMBL" id="CP043930">
    <property type="protein sequence ID" value="QGQ21206.1"/>
    <property type="molecule type" value="Genomic_DNA"/>
</dbReference>
<evidence type="ECO:0000259" key="1">
    <source>
        <dbReference type="SMART" id="SM00943"/>
    </source>
</evidence>
<dbReference type="CDD" id="cd04859">
    <property type="entry name" value="Prim_Pol"/>
    <property type="match status" value="1"/>
</dbReference>
<evidence type="ECO:0000313" key="2">
    <source>
        <dbReference type="EMBL" id="QGQ21206.1"/>
    </source>
</evidence>
<sequence length="674" mass="74497">MVNQNHMLQAALDYAAKGFPVFPLIIGGKRPAGDLAPNGCKDASTDEDQICEWWTAKPDANIGVVTDGLCVVDIDGADHAWLSDNGRLDALAGSPVSQTPRGGRHYVFRQNGEPLRNTAGRLADHVDTRADGGYIVAAPSVVDGKPYKWLPGHELDSRDELPTVPEWIIQGLQVVNEIPLTLEDEKIHKGIQHNTLFKYGCKMRRWGLSFNEINAALQVMNLQRCDEPGTESAIEDIARSAARYTPDRGAMAEIEEFEPEPLKEFNWLSAAELNASDCTLEYHIDHILAKGQPGLMAGGQKTCKTNTASDLAISLATGTRFLDRFKVNERCNVAFFSCESGEPVLKDNNTRVAKSKGIDPGSIENLFYCFDVPSLDSKSDLEQIQQFIEEREIDVLIIDPFYLTANLGNDAGNLFVVGEKLKPLTKLGQDTGCTVVLIHHTRKNTGQKDNAEPRMEDIAYSGVPQWMRQWILIGRREAYDGDQPGSHKLWFTAGGSAGHSAAFGLNIEEGSQNDPQGRRWEVDVIPAEEARAQTRSAQEQQKDRTKDAKLKGYIKRVTDFLRQSGPNTKTKIKEGTGLTHSNIEQALFAMVSDGIVEQCRVMASNNQEYDGYKFSSSFGNSLVKTTDTLDTITHTQNTRKGGCMSVCESEGEIVYDETESSELFDELNDIFPPD</sequence>
<feature type="domain" description="DNA primase/polymerase bifunctional N-terminal" evidence="1">
    <location>
        <begin position="11"/>
        <end position="168"/>
    </location>
</feature>
<evidence type="ECO:0000313" key="3">
    <source>
        <dbReference type="Proteomes" id="UP000427281"/>
    </source>
</evidence>
<dbReference type="InterPro" id="IPR014820">
    <property type="entry name" value="PriCT_1"/>
</dbReference>
<keyword evidence="3" id="KW-1185">Reference proteome</keyword>
<dbReference type="SUPFAM" id="SSF52540">
    <property type="entry name" value="P-loop containing nucleoside triphosphate hydrolases"/>
    <property type="match status" value="1"/>
</dbReference>
<dbReference type="Pfam" id="PF09250">
    <property type="entry name" value="Prim-Pol"/>
    <property type="match status" value="1"/>
</dbReference>